<evidence type="ECO:0000313" key="6">
    <source>
        <dbReference type="Proteomes" id="UP001630127"/>
    </source>
</evidence>
<feature type="domain" description="Disease resistance protein RPS4B/Roq1-like leucine-rich repeats" evidence="4">
    <location>
        <begin position="194"/>
        <end position="295"/>
    </location>
</feature>
<evidence type="ECO:0000259" key="4">
    <source>
        <dbReference type="Pfam" id="PF23286"/>
    </source>
</evidence>
<dbReference type="PANTHER" id="PTHR11017">
    <property type="entry name" value="LEUCINE-RICH REPEAT-CONTAINING PROTEIN"/>
    <property type="match status" value="1"/>
</dbReference>
<dbReference type="InterPro" id="IPR058192">
    <property type="entry name" value="WHD_ROQ1-like"/>
</dbReference>
<keyword evidence="1" id="KW-0677">Repeat</keyword>
<dbReference type="InterPro" id="IPR044974">
    <property type="entry name" value="Disease_R_plants"/>
</dbReference>
<dbReference type="AlphaFoldDB" id="A0ABD2XXY1"/>
<dbReference type="SUPFAM" id="SSF52058">
    <property type="entry name" value="L domain-like"/>
    <property type="match status" value="1"/>
</dbReference>
<sequence>MPYEQHGHYMDSEEDWKMRDYITRVLDSFTFYHDIGIKVLIEKALVTVSNGRILMHPLIQEMGWHIVHHEAPEKPGKQSRLWVEEDIYDVLARGEVTENVKFWWLDMSTPEKAWIGYLMRYGGLTSMDTLQNSFQIAFKLKNLYVSSYDATILFNCGRAKSLIEIHPSAGQLKRLQLLNLRNCTNLGSLPKRIFLERLEVMILSGCSKVDEFPEILGTMDCPSLTMLFLQATSLKELPPSIFEHLPSLVFLNLSHSKNLTSLPSSFGRLKCLKILNLCFCSTLDKLPVGLMQLQSLQELYIEENVISKRPCSFELLEGFKFSTLGERIERHLKLGNLKIGLTLIGWNLVITLRECIGKASLWLHLYQNL</sequence>
<accession>A0ABD2XXY1</accession>
<proteinExistence type="predicted"/>
<keyword evidence="6" id="KW-1185">Reference proteome</keyword>
<dbReference type="Pfam" id="PF23286">
    <property type="entry name" value="LRR_13"/>
    <property type="match status" value="1"/>
</dbReference>
<comment type="caution">
    <text evidence="5">The sequence shown here is derived from an EMBL/GenBank/DDBJ whole genome shotgun (WGS) entry which is preliminary data.</text>
</comment>
<evidence type="ECO:0000313" key="5">
    <source>
        <dbReference type="EMBL" id="KAL3499778.1"/>
    </source>
</evidence>
<feature type="domain" description="Disease resistance protein Roq1-like winged-helix" evidence="3">
    <location>
        <begin position="18"/>
        <end position="69"/>
    </location>
</feature>
<dbReference type="Proteomes" id="UP001630127">
    <property type="component" value="Unassembled WGS sequence"/>
</dbReference>
<dbReference type="PANTHER" id="PTHR11017:SF559">
    <property type="entry name" value="DISEASE RESISTANCE PROTEIN CHL1"/>
    <property type="match status" value="1"/>
</dbReference>
<dbReference type="SUPFAM" id="SSF46785">
    <property type="entry name" value="Winged helix' DNA-binding domain"/>
    <property type="match status" value="1"/>
</dbReference>
<organism evidence="5 6">
    <name type="scientific">Cinchona calisaya</name>
    <dbReference type="NCBI Taxonomy" id="153742"/>
    <lineage>
        <taxon>Eukaryota</taxon>
        <taxon>Viridiplantae</taxon>
        <taxon>Streptophyta</taxon>
        <taxon>Embryophyta</taxon>
        <taxon>Tracheophyta</taxon>
        <taxon>Spermatophyta</taxon>
        <taxon>Magnoliopsida</taxon>
        <taxon>eudicotyledons</taxon>
        <taxon>Gunneridae</taxon>
        <taxon>Pentapetalae</taxon>
        <taxon>asterids</taxon>
        <taxon>lamiids</taxon>
        <taxon>Gentianales</taxon>
        <taxon>Rubiaceae</taxon>
        <taxon>Cinchonoideae</taxon>
        <taxon>Cinchoneae</taxon>
        <taxon>Cinchona</taxon>
    </lineage>
</organism>
<dbReference type="InterPro" id="IPR036390">
    <property type="entry name" value="WH_DNA-bd_sf"/>
</dbReference>
<gene>
    <name evidence="5" type="ORF">ACH5RR_038871</name>
</gene>
<evidence type="ECO:0000256" key="2">
    <source>
        <dbReference type="ARBA" id="ARBA00022821"/>
    </source>
</evidence>
<dbReference type="EMBL" id="JBJUIK010000016">
    <property type="protein sequence ID" value="KAL3499778.1"/>
    <property type="molecule type" value="Genomic_DNA"/>
</dbReference>
<dbReference type="InterPro" id="IPR058546">
    <property type="entry name" value="RPS4B/Roq1-like_LRR"/>
</dbReference>
<dbReference type="Gene3D" id="3.80.10.10">
    <property type="entry name" value="Ribonuclease Inhibitor"/>
    <property type="match status" value="1"/>
</dbReference>
<reference evidence="5 6" key="1">
    <citation type="submission" date="2024-11" db="EMBL/GenBank/DDBJ databases">
        <title>A near-complete genome assembly of Cinchona calisaya.</title>
        <authorList>
            <person name="Lian D.C."/>
            <person name="Zhao X.W."/>
            <person name="Wei L."/>
        </authorList>
    </citation>
    <scope>NUCLEOTIDE SEQUENCE [LARGE SCALE GENOMIC DNA]</scope>
    <source>
        <tissue evidence="5">Nenye</tissue>
    </source>
</reference>
<name>A0ABD2XXY1_9GENT</name>
<protein>
    <submittedName>
        <fullName evidence="5">Uncharacterized protein</fullName>
    </submittedName>
</protein>
<evidence type="ECO:0000256" key="1">
    <source>
        <dbReference type="ARBA" id="ARBA00022737"/>
    </source>
</evidence>
<dbReference type="InterPro" id="IPR032675">
    <property type="entry name" value="LRR_dom_sf"/>
</dbReference>
<evidence type="ECO:0000259" key="3">
    <source>
        <dbReference type="Pfam" id="PF23282"/>
    </source>
</evidence>
<keyword evidence="2" id="KW-0611">Plant defense</keyword>
<dbReference type="Pfam" id="PF23282">
    <property type="entry name" value="WHD_ROQ1"/>
    <property type="match status" value="1"/>
</dbReference>